<evidence type="ECO:0000313" key="3">
    <source>
        <dbReference type="EMBL" id="SBT20478.1"/>
    </source>
</evidence>
<evidence type="ECO:0000313" key="2">
    <source>
        <dbReference type="EMBL" id="SBT16762.1"/>
    </source>
</evidence>
<dbReference type="Proteomes" id="UP000092840">
    <property type="component" value="Unassembled WGS sequence"/>
</dbReference>
<evidence type="ECO:0000256" key="1">
    <source>
        <dbReference type="SAM" id="MobiDB-lite"/>
    </source>
</evidence>
<dbReference type="Pfam" id="PF05638">
    <property type="entry name" value="T6SS_HCP"/>
    <property type="match status" value="1"/>
</dbReference>
<dbReference type="Gene3D" id="2.30.110.20">
    <property type="entry name" value="Hcp1-like"/>
    <property type="match status" value="1"/>
</dbReference>
<dbReference type="EMBL" id="FLRB01000006">
    <property type="protein sequence ID" value="SBT20478.1"/>
    <property type="molecule type" value="Genomic_DNA"/>
</dbReference>
<reference evidence="3 4" key="1">
    <citation type="submission" date="2016-06" db="EMBL/GenBank/DDBJ databases">
        <authorList>
            <person name="Rodrigo-Torres L."/>
            <person name="Arahal D.R."/>
        </authorList>
    </citation>
    <scope>NUCLEOTIDE SEQUENCE [LARGE SCALE GENOMIC DNA]</scope>
    <source>
        <strain evidence="3 4">CECT 5116</strain>
    </source>
</reference>
<dbReference type="EMBL" id="FLRA01000003">
    <property type="protein sequence ID" value="SBT16762.1"/>
    <property type="molecule type" value="Genomic_DNA"/>
</dbReference>
<evidence type="ECO:0008006" key="6">
    <source>
        <dbReference type="Google" id="ProtNLM"/>
    </source>
</evidence>
<accession>A0A1C3JNI9</accession>
<feature type="region of interest" description="Disordered" evidence="1">
    <location>
        <begin position="138"/>
        <end position="158"/>
    </location>
</feature>
<evidence type="ECO:0000313" key="5">
    <source>
        <dbReference type="Proteomes" id="UP000092871"/>
    </source>
</evidence>
<dbReference type="Proteomes" id="UP000092871">
    <property type="component" value="Unassembled WGS sequence"/>
</dbReference>
<evidence type="ECO:0000313" key="4">
    <source>
        <dbReference type="Proteomes" id="UP000092840"/>
    </source>
</evidence>
<dbReference type="InterPro" id="IPR036624">
    <property type="entry name" value="Hcp1-lik_sf"/>
</dbReference>
<dbReference type="OrthoDB" id="5066999at2"/>
<dbReference type="PANTHER" id="PTHR36152:SF1">
    <property type="entry name" value="UBIQUITIN-LIKE DOMAIN-CONTAINING PROTEIN"/>
    <property type="match status" value="1"/>
</dbReference>
<dbReference type="PANTHER" id="PTHR36152">
    <property type="entry name" value="CYTOPLASMIC PROTEIN-RELATED"/>
    <property type="match status" value="1"/>
</dbReference>
<dbReference type="InterPro" id="IPR008514">
    <property type="entry name" value="T6SS_Hcp"/>
</dbReference>
<gene>
    <name evidence="2" type="ORF">MGA5115_00846</name>
    <name evidence="3" type="ORF">MGA5116_01064</name>
</gene>
<name>A0A1C3JNI9_9GAMM</name>
<organism evidence="2 5">
    <name type="scientific">Marinomonas gallaica</name>
    <dbReference type="NCBI Taxonomy" id="1806667"/>
    <lineage>
        <taxon>Bacteria</taxon>
        <taxon>Pseudomonadati</taxon>
        <taxon>Pseudomonadota</taxon>
        <taxon>Gammaproteobacteria</taxon>
        <taxon>Oceanospirillales</taxon>
        <taxon>Oceanospirillaceae</taxon>
        <taxon>Marinomonas</taxon>
    </lineage>
</organism>
<sequence>MAIYLKIDGIDGDVTAAGHENWVECDSMDWNINRSLSTKPGQGKDRESTTPVIGEITLTTKMDKTSPLFFVESCVGQGKTAMIHLVQTTPEGIETYMEYTLTNTLISGYNVVSNGDRPVEAIALNFTKVEMKYTSWNEQHQPEGSVPSGYDLATGIRS</sequence>
<dbReference type="InterPro" id="IPR053165">
    <property type="entry name" value="HSI-I_assembly_Hcp1"/>
</dbReference>
<dbReference type="AlphaFoldDB" id="A0A1C3JNI9"/>
<reference evidence="2 5" key="2">
    <citation type="submission" date="2016-06" db="EMBL/GenBank/DDBJ databases">
        <authorList>
            <person name="Kjaerup R.B."/>
            <person name="Dalgaard T.S."/>
            <person name="Juul-Madsen H.R."/>
        </authorList>
    </citation>
    <scope>NUCLEOTIDE SEQUENCE [LARGE SCALE GENOMIC DNA]</scope>
    <source>
        <strain evidence="2 5">CECT 5115</strain>
    </source>
</reference>
<protein>
    <recommendedName>
        <fullName evidence="6">Major exported protein</fullName>
    </recommendedName>
</protein>
<dbReference type="SUPFAM" id="SSF141452">
    <property type="entry name" value="Hcp1-like"/>
    <property type="match status" value="1"/>
</dbReference>
<proteinExistence type="predicted"/>
<dbReference type="RefSeq" id="WP_067032331.1">
    <property type="nucleotide sequence ID" value="NZ_CP187511.1"/>
</dbReference>
<keyword evidence="4" id="KW-1185">Reference proteome</keyword>